<reference evidence="12 13" key="1">
    <citation type="submission" date="2014-11" db="EMBL/GenBank/DDBJ databases">
        <title>Genetic blueprint of the zoonotic pathogen Toxocara canis.</title>
        <authorList>
            <person name="Zhu X.-Q."/>
            <person name="Korhonen P.K."/>
            <person name="Cai H."/>
            <person name="Young N.D."/>
            <person name="Nejsum P."/>
            <person name="von Samson-Himmelstjerna G."/>
            <person name="Boag P.R."/>
            <person name="Tan P."/>
            <person name="Li Q."/>
            <person name="Min J."/>
            <person name="Yang Y."/>
            <person name="Wang X."/>
            <person name="Fang X."/>
            <person name="Hall R.S."/>
            <person name="Hofmann A."/>
            <person name="Sternberg P.W."/>
            <person name="Jex A.R."/>
            <person name="Gasser R.B."/>
        </authorList>
    </citation>
    <scope>NUCLEOTIDE SEQUENCE [LARGE SCALE GENOMIC DNA]</scope>
    <source>
        <strain evidence="12">PN_DK_2014</strain>
    </source>
</reference>
<dbReference type="PROSITE" id="PS51546">
    <property type="entry name" value="PI3K_RBD"/>
    <property type="match status" value="1"/>
</dbReference>
<dbReference type="SMART" id="SM00145">
    <property type="entry name" value="PI3Ka"/>
    <property type="match status" value="1"/>
</dbReference>
<dbReference type="InterPro" id="IPR036940">
    <property type="entry name" value="PI3/4_kinase_cat_sf"/>
</dbReference>
<proteinExistence type="inferred from homology"/>
<evidence type="ECO:0000259" key="9">
    <source>
        <dbReference type="PROSITE" id="PS50290"/>
    </source>
</evidence>
<dbReference type="GO" id="GO:0043491">
    <property type="term" value="P:phosphatidylinositol 3-kinase/protein kinase B signal transduction"/>
    <property type="evidence" value="ECO:0007669"/>
    <property type="project" value="TreeGrafter"/>
</dbReference>
<dbReference type="Pfam" id="PF00787">
    <property type="entry name" value="PX"/>
    <property type="match status" value="1"/>
</dbReference>
<dbReference type="SUPFAM" id="SSF64268">
    <property type="entry name" value="PX domain"/>
    <property type="match status" value="1"/>
</dbReference>
<dbReference type="Gene3D" id="1.10.1070.11">
    <property type="entry name" value="Phosphatidylinositol 3-/4-kinase, catalytic domain"/>
    <property type="match status" value="2"/>
</dbReference>
<dbReference type="EMBL" id="JPKZ01002716">
    <property type="protein sequence ID" value="KHN75397.1"/>
    <property type="molecule type" value="Genomic_DNA"/>
</dbReference>
<feature type="domain" description="PX" evidence="8">
    <location>
        <begin position="983"/>
        <end position="1099"/>
    </location>
</feature>
<dbReference type="Pfam" id="PF00168">
    <property type="entry name" value="C2"/>
    <property type="match status" value="1"/>
</dbReference>
<dbReference type="PROSITE" id="PS50195">
    <property type="entry name" value="PX"/>
    <property type="match status" value="1"/>
</dbReference>
<evidence type="ECO:0000256" key="2">
    <source>
        <dbReference type="ARBA" id="ARBA00012073"/>
    </source>
</evidence>
<dbReference type="SMART" id="SM00146">
    <property type="entry name" value="PI3Kc"/>
    <property type="match status" value="1"/>
</dbReference>
<dbReference type="GO" id="GO:0005886">
    <property type="term" value="C:plasma membrane"/>
    <property type="evidence" value="ECO:0007669"/>
    <property type="project" value="TreeGrafter"/>
</dbReference>
<dbReference type="PANTHER" id="PTHR10048:SF14">
    <property type="entry name" value="LD28067P"/>
    <property type="match status" value="1"/>
</dbReference>
<dbReference type="FunFam" id="3.30.1010.10:FF:000001">
    <property type="entry name" value="Phosphatidylinositol 4-phosphate 3-kinase C2 domain-containing subunit beta"/>
    <property type="match status" value="1"/>
</dbReference>
<dbReference type="CDD" id="cd04012">
    <property type="entry name" value="C2A_PI3K_class_II"/>
    <property type="match status" value="1"/>
</dbReference>
<evidence type="ECO:0000259" key="11">
    <source>
        <dbReference type="PROSITE" id="PS51547"/>
    </source>
</evidence>
<dbReference type="Pfam" id="PF00613">
    <property type="entry name" value="PI3Ka"/>
    <property type="match status" value="1"/>
</dbReference>
<dbReference type="PANTHER" id="PTHR10048">
    <property type="entry name" value="PHOSPHATIDYLINOSITOL KINASE"/>
    <property type="match status" value="1"/>
</dbReference>
<dbReference type="InterPro" id="IPR035892">
    <property type="entry name" value="C2_domain_sf"/>
</dbReference>
<evidence type="ECO:0000256" key="3">
    <source>
        <dbReference type="ARBA" id="ARBA00022679"/>
    </source>
</evidence>
<gene>
    <name evidence="12" type="primary">PIK3C2A</name>
    <name evidence="12" type="ORF">Tcan_11855</name>
</gene>
<dbReference type="InterPro" id="IPR011009">
    <property type="entry name" value="Kinase-like_dom_sf"/>
</dbReference>
<keyword evidence="5" id="KW-0443">Lipid metabolism</keyword>
<dbReference type="Pfam" id="PF00792">
    <property type="entry name" value="PI3K_C2"/>
    <property type="match status" value="1"/>
</dbReference>
<feature type="domain" description="PI3K/PI4K catalytic" evidence="9">
    <location>
        <begin position="545"/>
        <end position="940"/>
    </location>
</feature>
<dbReference type="PROSITE" id="PS50004">
    <property type="entry name" value="C2"/>
    <property type="match status" value="1"/>
</dbReference>
<comment type="catalytic activity">
    <reaction evidence="1">
        <text>a 1,2-diacyl-sn-glycero-3-phospho-(1D-myo-inositol) + ATP = a 1,2-diacyl-sn-glycero-3-phospho-(1D-myo-inositol-3-phosphate) + ADP + H(+)</text>
        <dbReference type="Rhea" id="RHEA:12709"/>
        <dbReference type="ChEBI" id="CHEBI:15378"/>
        <dbReference type="ChEBI" id="CHEBI:30616"/>
        <dbReference type="ChEBI" id="CHEBI:57880"/>
        <dbReference type="ChEBI" id="CHEBI:58088"/>
        <dbReference type="ChEBI" id="CHEBI:456216"/>
        <dbReference type="EC" id="2.7.1.137"/>
    </reaction>
</comment>
<dbReference type="Proteomes" id="UP000031036">
    <property type="component" value="Unassembled WGS sequence"/>
</dbReference>
<dbReference type="Gene3D" id="3.30.1010.10">
    <property type="entry name" value="Phosphatidylinositol 3-kinase Catalytic Subunit, Chain A, domain 4"/>
    <property type="match status" value="1"/>
</dbReference>
<feature type="domain" description="C2 PI3K-type" evidence="11">
    <location>
        <begin position="171"/>
        <end position="350"/>
    </location>
</feature>
<dbReference type="SMART" id="SM00239">
    <property type="entry name" value="C2"/>
    <property type="match status" value="1"/>
</dbReference>
<dbReference type="PROSITE" id="PS50290">
    <property type="entry name" value="PI3_4_KINASE_3"/>
    <property type="match status" value="1"/>
</dbReference>
<evidence type="ECO:0000313" key="13">
    <source>
        <dbReference type="Proteomes" id="UP000031036"/>
    </source>
</evidence>
<evidence type="ECO:0000259" key="7">
    <source>
        <dbReference type="PROSITE" id="PS50004"/>
    </source>
</evidence>
<dbReference type="InterPro" id="IPR015433">
    <property type="entry name" value="PI3/4_kinase"/>
</dbReference>
<keyword evidence="4 12" id="KW-0418">Kinase</keyword>
<comment type="similarity">
    <text evidence="6">Belongs to the PI3/PI4-kinase family.</text>
</comment>
<dbReference type="Gene3D" id="1.25.40.70">
    <property type="entry name" value="Phosphatidylinositol 3-kinase, accessory domain (PIK)"/>
    <property type="match status" value="1"/>
</dbReference>
<dbReference type="SUPFAM" id="SSF56112">
    <property type="entry name" value="Protein kinase-like (PK-like)"/>
    <property type="match status" value="2"/>
</dbReference>
<dbReference type="PROSITE" id="PS00916">
    <property type="entry name" value="PI3_4_KINASE_2"/>
    <property type="match status" value="2"/>
</dbReference>
<dbReference type="GO" id="GO:0016477">
    <property type="term" value="P:cell migration"/>
    <property type="evidence" value="ECO:0007669"/>
    <property type="project" value="TreeGrafter"/>
</dbReference>
<dbReference type="GO" id="GO:0016303">
    <property type="term" value="F:1-phosphatidylinositol-3-kinase activity"/>
    <property type="evidence" value="ECO:0007669"/>
    <property type="project" value="UniProtKB-EC"/>
</dbReference>
<evidence type="ECO:0000313" key="12">
    <source>
        <dbReference type="EMBL" id="KHN75397.1"/>
    </source>
</evidence>
<dbReference type="InterPro" id="IPR002420">
    <property type="entry name" value="PI3K-type_C2_dom"/>
</dbReference>
<dbReference type="InterPro" id="IPR000341">
    <property type="entry name" value="PI3K_Ras-bd_dom"/>
</dbReference>
<dbReference type="InterPro" id="IPR036871">
    <property type="entry name" value="PX_dom_sf"/>
</dbReference>
<evidence type="ECO:0000256" key="5">
    <source>
        <dbReference type="ARBA" id="ARBA00023098"/>
    </source>
</evidence>
<dbReference type="AlphaFoldDB" id="A0A0B2V1R6"/>
<protein>
    <recommendedName>
        <fullName evidence="2">phosphatidylinositol 3-kinase</fullName>
        <ecNumber evidence="2">2.7.1.137</ecNumber>
    </recommendedName>
</protein>
<dbReference type="InterPro" id="IPR016024">
    <property type="entry name" value="ARM-type_fold"/>
</dbReference>
<evidence type="ECO:0000259" key="10">
    <source>
        <dbReference type="PROSITE" id="PS51546"/>
    </source>
</evidence>
<evidence type="ECO:0000256" key="4">
    <source>
        <dbReference type="ARBA" id="ARBA00022777"/>
    </source>
</evidence>
<dbReference type="PROSITE" id="PS51547">
    <property type="entry name" value="C2_PI3K"/>
    <property type="match status" value="1"/>
</dbReference>
<dbReference type="STRING" id="6265.A0A0B2V1R6"/>
<dbReference type="Pfam" id="PF00454">
    <property type="entry name" value="PI3_PI4_kinase"/>
    <property type="match status" value="1"/>
</dbReference>
<dbReference type="GO" id="GO:0035005">
    <property type="term" value="F:1-phosphatidylinositol-4-phosphate 3-kinase activity"/>
    <property type="evidence" value="ECO:0007669"/>
    <property type="project" value="TreeGrafter"/>
</dbReference>
<dbReference type="InterPro" id="IPR001683">
    <property type="entry name" value="PX_dom"/>
</dbReference>
<dbReference type="SUPFAM" id="SSF49562">
    <property type="entry name" value="C2 domain (Calcium/lipid-binding domain, CaLB)"/>
    <property type="match status" value="2"/>
</dbReference>
<organism evidence="12 13">
    <name type="scientific">Toxocara canis</name>
    <name type="common">Canine roundworm</name>
    <dbReference type="NCBI Taxonomy" id="6265"/>
    <lineage>
        <taxon>Eukaryota</taxon>
        <taxon>Metazoa</taxon>
        <taxon>Ecdysozoa</taxon>
        <taxon>Nematoda</taxon>
        <taxon>Chromadorea</taxon>
        <taxon>Rhabditida</taxon>
        <taxon>Spirurina</taxon>
        <taxon>Ascaridomorpha</taxon>
        <taxon>Ascaridoidea</taxon>
        <taxon>Toxocaridae</taxon>
        <taxon>Toxocara</taxon>
    </lineage>
</organism>
<dbReference type="GO" id="GO:0005737">
    <property type="term" value="C:cytoplasm"/>
    <property type="evidence" value="ECO:0007669"/>
    <property type="project" value="TreeGrafter"/>
</dbReference>
<keyword evidence="3" id="KW-0808">Transferase</keyword>
<evidence type="ECO:0000259" key="8">
    <source>
        <dbReference type="PROSITE" id="PS50195"/>
    </source>
</evidence>
<dbReference type="GO" id="GO:0048015">
    <property type="term" value="P:phosphatidylinositol-mediated signaling"/>
    <property type="evidence" value="ECO:0007669"/>
    <property type="project" value="TreeGrafter"/>
</dbReference>
<sequence length="1259" mass="142835">MISVFMAYHCLQIFGLDEFLLNSSQLGENPFVGQALAFGKDIRLEVGKTTTRPYRVNQSAEMWSADDVIPSRLHQSQKFTAEMEPLVAYRESVQRVIETIKKEMNSCAAEFARNSTSKCRHAVKQSVKLLCTLLGKLTTPELISALRAYISASTAPLFESGERKRREVVAVEERLLVHVESIHNLSPQWRSRSCSMCVAVYVMHGTAELCRGFKDSWANVETDAFFPYCHTNTWAAFDLPLCILPRETRILVLVYGIERSGGGQTQVGTSPSSPSTSTESTESVERAIAYASFPLFDHEGIFRQGSLFLPLTPLEDSVVQPWGPRPLFENRNEPAVLVTLPEFHYEILFPYVGFGEGSTTREFETLDEGTRQYLLDIVEGGVSHSLSQDEKEVLWEKRHYLTRIPAALPLVLASAVGWDWASLNNIYQLLDDWIPLSPVQAIELLLPKQLQQRIDHCIDHTFAARCTNLQKQICIIMDELFMIEIGNQHSLLRALDHIATDMSDANDSAKMYSVMQRHLALLDARILENNVRLPILPSFLCTGINVSESNFFNSLTKPMKICFRGLKSTYGVLYKVGDDMRQDALVLQLVKVMNDIWLSQELDLRMIIFRCMPVGYKKGMIELVPDCRTLREIQSAVGAAGVFKDDVLKNWLEKQNPTEFQYKIALENFQLSCAGWCVATYVLGIGDRHNDNILVTTTGHVFHIDFGKYMGDWQMAAGFRRLVALICGMIELVPDCRTLREIQSAVGAAGVFKDDVLKNWLEKQNPTEFQYKIALENFQLSCAGWCVATYVLGIGDRHNDNILVTTTGHVFHIDFGKYMGDWQMAAGFRRLVALICGLYPDRVPFIFTSDMAYVINEGSSQSATSRYQSFVDNCCKAFNLLRKKYSLLMNLMKLISCSNVPGMGMDAINFVQGNLLLNLSDTEATAQFTRMIQESLKSKFPRLNFFAHTLVQLKNSPAIIRGGYDDPNKLSFVPQLYTEREDGRIMSVVVLAFEKWHMPDKVYMYKIQVKRQNENVCAVVYRSFAEFKELYVKLMRRFPIACLPPLSRGTNMGRSNVCSVAQRRRADIQQFLNLLFECHAEIAHCDLVYTFFHMIFRDSAPEQSNRNSQFLTGREIVPSTSVTGSIFLRLSFSERTALLSIFVGHVKDLVTVSGQVPDSYVKTYLQPDPQRTSKRKTRVVKNTQMPTFNEELNYQLKRGMELETAALDVSVWNYGSIVGENCMIGMVNIPLKRLNNMPNDRKGVKTLESWFQLSGPTRR</sequence>
<dbReference type="EC" id="2.7.1.137" evidence="2"/>
<dbReference type="InterPro" id="IPR042236">
    <property type="entry name" value="PI3K_accessory_sf"/>
</dbReference>
<dbReference type="Gene3D" id="3.30.1520.10">
    <property type="entry name" value="Phox-like domain"/>
    <property type="match status" value="1"/>
</dbReference>
<name>A0A0B2V1R6_TOXCA</name>
<dbReference type="InterPro" id="IPR018936">
    <property type="entry name" value="PI3/4_kinase_CS"/>
</dbReference>
<keyword evidence="13" id="KW-1185">Reference proteome</keyword>
<accession>A0A0B2V1R6</accession>
<evidence type="ECO:0000256" key="6">
    <source>
        <dbReference type="PROSITE-ProRule" id="PRU00880"/>
    </source>
</evidence>
<dbReference type="OMA" id="QMAAGFR"/>
<dbReference type="GO" id="GO:0035091">
    <property type="term" value="F:phosphatidylinositol binding"/>
    <property type="evidence" value="ECO:0007669"/>
    <property type="project" value="InterPro"/>
</dbReference>
<dbReference type="InterPro" id="IPR000008">
    <property type="entry name" value="C2_dom"/>
</dbReference>
<dbReference type="Gene3D" id="2.60.40.150">
    <property type="entry name" value="C2 domain"/>
    <property type="match status" value="2"/>
</dbReference>
<dbReference type="SMART" id="SM00312">
    <property type="entry name" value="PX"/>
    <property type="match status" value="1"/>
</dbReference>
<feature type="domain" description="PI3K-RBD" evidence="10">
    <location>
        <begin position="1"/>
        <end position="48"/>
    </location>
</feature>
<feature type="domain" description="C2" evidence="7">
    <location>
        <begin position="1118"/>
        <end position="1251"/>
    </location>
</feature>
<dbReference type="GO" id="GO:0005942">
    <property type="term" value="C:phosphatidylinositol 3-kinase complex"/>
    <property type="evidence" value="ECO:0007669"/>
    <property type="project" value="TreeGrafter"/>
</dbReference>
<dbReference type="InterPro" id="IPR001263">
    <property type="entry name" value="PI3K_accessory_dom"/>
</dbReference>
<dbReference type="InterPro" id="IPR000403">
    <property type="entry name" value="PI3/4_kinase_cat_dom"/>
</dbReference>
<dbReference type="SUPFAM" id="SSF48371">
    <property type="entry name" value="ARM repeat"/>
    <property type="match status" value="1"/>
</dbReference>
<evidence type="ECO:0000256" key="1">
    <source>
        <dbReference type="ARBA" id="ARBA00001498"/>
    </source>
</evidence>
<comment type="caution">
    <text evidence="12">The sequence shown here is derived from an EMBL/GenBank/DDBJ whole genome shotgun (WGS) entry which is preliminary data.</text>
</comment>
<dbReference type="OrthoDB" id="67688at2759"/>